<dbReference type="AlphaFoldDB" id="A0A816B029"/>
<dbReference type="SUPFAM" id="SSF101478">
    <property type="entry name" value="ADP-ribosylglycohydrolase"/>
    <property type="match status" value="1"/>
</dbReference>
<dbReference type="InterPro" id="IPR005502">
    <property type="entry name" value="Ribosyl_crysJ1"/>
</dbReference>
<dbReference type="Proteomes" id="UP000663852">
    <property type="component" value="Unassembled WGS sequence"/>
</dbReference>
<dbReference type="PANTHER" id="PTHR16222:SF12">
    <property type="entry name" value="ADP-RIBOSYLGLYCOHYDROLASE-RELATED"/>
    <property type="match status" value="1"/>
</dbReference>
<feature type="binding site" evidence="1">
    <location>
        <position position="348"/>
    </location>
    <ligand>
        <name>Mg(2+)</name>
        <dbReference type="ChEBI" id="CHEBI:18420"/>
        <label>1</label>
    </ligand>
</feature>
<proteinExistence type="predicted"/>
<feature type="binding site" evidence="1">
    <location>
        <position position="113"/>
    </location>
    <ligand>
        <name>Mg(2+)</name>
        <dbReference type="ChEBI" id="CHEBI:18420"/>
        <label>1</label>
    </ligand>
</feature>
<feature type="binding site" evidence="1">
    <location>
        <position position="349"/>
    </location>
    <ligand>
        <name>Mg(2+)</name>
        <dbReference type="ChEBI" id="CHEBI:18420"/>
        <label>1</label>
    </ligand>
</feature>
<dbReference type="InterPro" id="IPR036705">
    <property type="entry name" value="Ribosyl_crysJ1_sf"/>
</dbReference>
<protein>
    <submittedName>
        <fullName evidence="3">Uncharacterized protein</fullName>
    </submittedName>
</protein>
<dbReference type="OrthoDB" id="410104at2759"/>
<feature type="binding site" evidence="1">
    <location>
        <position position="111"/>
    </location>
    <ligand>
        <name>Mg(2+)</name>
        <dbReference type="ChEBI" id="CHEBI:18420"/>
        <label>1</label>
    </ligand>
</feature>
<evidence type="ECO:0000256" key="1">
    <source>
        <dbReference type="PIRSR" id="PIRSR605502-1"/>
    </source>
</evidence>
<gene>
    <name evidence="2" type="ORF">EDS130_LOCUS10129</name>
    <name evidence="3" type="ORF">XAT740_LOCUS47852</name>
</gene>
<comment type="caution">
    <text evidence="3">The sequence shown here is derived from an EMBL/GenBank/DDBJ whole genome shotgun (WGS) entry which is preliminary data.</text>
</comment>
<dbReference type="Proteomes" id="UP000663828">
    <property type="component" value="Unassembled WGS sequence"/>
</dbReference>
<dbReference type="EMBL" id="CAJNOJ010000035">
    <property type="protein sequence ID" value="CAF0908170.1"/>
    <property type="molecule type" value="Genomic_DNA"/>
</dbReference>
<evidence type="ECO:0000313" key="4">
    <source>
        <dbReference type="Proteomes" id="UP000663828"/>
    </source>
</evidence>
<dbReference type="PANTHER" id="PTHR16222">
    <property type="entry name" value="ADP-RIBOSYLGLYCOHYDROLASE"/>
    <property type="match status" value="1"/>
</dbReference>
<keyword evidence="1" id="KW-0460">Magnesium</keyword>
<keyword evidence="1" id="KW-0479">Metal-binding</keyword>
<dbReference type="GO" id="GO:0046872">
    <property type="term" value="F:metal ion binding"/>
    <property type="evidence" value="ECO:0007669"/>
    <property type="project" value="UniProtKB-KW"/>
</dbReference>
<comment type="cofactor">
    <cofactor evidence="1">
        <name>Mg(2+)</name>
        <dbReference type="ChEBI" id="CHEBI:18420"/>
    </cofactor>
    <text evidence="1">Binds 2 magnesium ions per subunit.</text>
</comment>
<evidence type="ECO:0000313" key="2">
    <source>
        <dbReference type="EMBL" id="CAF0908170.1"/>
    </source>
</evidence>
<feature type="binding site" evidence="1">
    <location>
        <position position="112"/>
    </location>
    <ligand>
        <name>Mg(2+)</name>
        <dbReference type="ChEBI" id="CHEBI:18420"/>
        <label>1</label>
    </ligand>
</feature>
<dbReference type="EMBL" id="CAJNOR010006726">
    <property type="protein sequence ID" value="CAF1602258.1"/>
    <property type="molecule type" value="Genomic_DNA"/>
</dbReference>
<sequence>MAKFLTTIFSSMQNMMSTCTQPKNTKSVSLTELLDEKQPYEEYDRLQDEELSKLNDDDATLSRIQGSLLGLAVGDALGAAVEFRSYSYMKSNRVTDIQGGGTWGLEAGKWTDDTSMALCLAASFIVKDGFDAYDQLVRYKWWYRRGYMSSTGNCFDIGQATRDAITTFEKRQRQCAKNLGISPSDGSIDRLDQTQLSEIKLDVNCGDPKAAGNGPLMRLAPVPLFYHCSEVDAIQKAGSSATLTHGDKRASDACRFYSALIWKAIHGHSKDELLDPKSYQNKFSPPLDADVMRIVKGSYKEKKGYEDGIRGTGFILNSLEAALWAFYNDECSFEKGALAAVNLGDDTDTTAAIYGQLAGAAYGIDKIPERWREQIFERKFIVTLANGLFIHGKKLFSSSKRKFEFDIHSDNADQTNRRPKASNESDC</sequence>
<dbReference type="Pfam" id="PF03747">
    <property type="entry name" value="ADP_ribosyl_GH"/>
    <property type="match status" value="1"/>
</dbReference>
<keyword evidence="4" id="KW-1185">Reference proteome</keyword>
<organism evidence="3 4">
    <name type="scientific">Adineta ricciae</name>
    <name type="common">Rotifer</name>
    <dbReference type="NCBI Taxonomy" id="249248"/>
    <lineage>
        <taxon>Eukaryota</taxon>
        <taxon>Metazoa</taxon>
        <taxon>Spiralia</taxon>
        <taxon>Gnathifera</taxon>
        <taxon>Rotifera</taxon>
        <taxon>Eurotatoria</taxon>
        <taxon>Bdelloidea</taxon>
        <taxon>Adinetida</taxon>
        <taxon>Adinetidae</taxon>
        <taxon>Adineta</taxon>
    </lineage>
</organism>
<dbReference type="Gene3D" id="1.10.4080.10">
    <property type="entry name" value="ADP-ribosylation/Crystallin J1"/>
    <property type="match status" value="1"/>
</dbReference>
<feature type="binding site" evidence="1">
    <location>
        <position position="346"/>
    </location>
    <ligand>
        <name>Mg(2+)</name>
        <dbReference type="ChEBI" id="CHEBI:18420"/>
        <label>1</label>
    </ligand>
</feature>
<name>A0A816B029_ADIRI</name>
<reference evidence="3" key="1">
    <citation type="submission" date="2021-02" db="EMBL/GenBank/DDBJ databases">
        <authorList>
            <person name="Nowell W R."/>
        </authorList>
    </citation>
    <scope>NUCLEOTIDE SEQUENCE</scope>
</reference>
<dbReference type="InterPro" id="IPR050792">
    <property type="entry name" value="ADP-ribosylglycohydrolase"/>
</dbReference>
<accession>A0A816B029</accession>
<evidence type="ECO:0000313" key="3">
    <source>
        <dbReference type="EMBL" id="CAF1602258.1"/>
    </source>
</evidence>